<keyword evidence="2" id="KW-1185">Reference proteome</keyword>
<accession>A0ACD0NLZ4</accession>
<sequence length="61" mass="6925">MSRPLREGEGGGVRADRVSESIQEEGEEVIRRIFTQRGYGQRPGEQQFEEVGWNEKGEISS</sequence>
<organism evidence="1 2">
    <name type="scientific">Violaceomyces palustris</name>
    <dbReference type="NCBI Taxonomy" id="1673888"/>
    <lineage>
        <taxon>Eukaryota</taxon>
        <taxon>Fungi</taxon>
        <taxon>Dikarya</taxon>
        <taxon>Basidiomycota</taxon>
        <taxon>Ustilaginomycotina</taxon>
        <taxon>Ustilaginomycetes</taxon>
        <taxon>Violaceomycetales</taxon>
        <taxon>Violaceomycetaceae</taxon>
        <taxon>Violaceomyces</taxon>
    </lineage>
</organism>
<proteinExistence type="predicted"/>
<reference evidence="1 2" key="1">
    <citation type="journal article" date="2018" name="Mol. Biol. Evol.">
        <title>Broad Genomic Sampling Reveals a Smut Pathogenic Ancestry of the Fungal Clade Ustilaginomycotina.</title>
        <authorList>
            <person name="Kijpornyongpan T."/>
            <person name="Mondo S.J."/>
            <person name="Barry K."/>
            <person name="Sandor L."/>
            <person name="Lee J."/>
            <person name="Lipzen A."/>
            <person name="Pangilinan J."/>
            <person name="LaButti K."/>
            <person name="Hainaut M."/>
            <person name="Henrissat B."/>
            <person name="Grigoriev I.V."/>
            <person name="Spatafora J.W."/>
            <person name="Aime M.C."/>
        </authorList>
    </citation>
    <scope>NUCLEOTIDE SEQUENCE [LARGE SCALE GENOMIC DNA]</scope>
    <source>
        <strain evidence="1 2">SA 807</strain>
    </source>
</reference>
<protein>
    <submittedName>
        <fullName evidence="1">Uncharacterized protein</fullName>
    </submittedName>
</protein>
<evidence type="ECO:0000313" key="1">
    <source>
        <dbReference type="EMBL" id="PWN46863.1"/>
    </source>
</evidence>
<evidence type="ECO:0000313" key="2">
    <source>
        <dbReference type="Proteomes" id="UP000245626"/>
    </source>
</evidence>
<name>A0ACD0NLZ4_9BASI</name>
<gene>
    <name evidence="1" type="ORF">IE53DRAFT_382564</name>
</gene>
<dbReference type="Proteomes" id="UP000245626">
    <property type="component" value="Unassembled WGS sequence"/>
</dbReference>
<dbReference type="EMBL" id="KZ820663">
    <property type="protein sequence ID" value="PWN46863.1"/>
    <property type="molecule type" value="Genomic_DNA"/>
</dbReference>